<feature type="domain" description="D-glucuronyl C5-epimerase C-terminal" evidence="2">
    <location>
        <begin position="464"/>
        <end position="616"/>
    </location>
</feature>
<dbReference type="OrthoDB" id="6237317at2759"/>
<evidence type="ECO:0000259" key="2">
    <source>
        <dbReference type="Pfam" id="PF06662"/>
    </source>
</evidence>
<accession>A0A8T1M272</accession>
<keyword evidence="4" id="KW-1185">Reference proteome</keyword>
<keyword evidence="1" id="KW-1133">Transmembrane helix</keyword>
<dbReference type="Proteomes" id="UP000286415">
    <property type="component" value="Unassembled WGS sequence"/>
</dbReference>
<reference evidence="3 4" key="1">
    <citation type="journal article" date="2018" name="Biotechnol. Adv.">
        <title>Improved genomic resources and new bioinformatic workflow for the carcinogenic parasite Clonorchis sinensis: Biotechnological implications.</title>
        <authorList>
            <person name="Wang D."/>
            <person name="Korhonen P.K."/>
            <person name="Gasser R.B."/>
            <person name="Young N.D."/>
        </authorList>
    </citation>
    <scope>NUCLEOTIDE SEQUENCE [LARGE SCALE GENOMIC DNA]</scope>
    <source>
        <strain evidence="3">Cs-k2</strain>
    </source>
</reference>
<sequence>EHDCFLAGYTILMYKYVRPRNFYCCLLIGLGLFMLSVLNNGISRHADPPNGVIRSPVVDDKVAFMYADTRQGLLFDDRTNHPPDPFELRGQGSIKFACTLEQTVLPACYLLNDTDIYVPLRSIETAFELVSTVNLQAKTVKIRQTNVSIPLSKPDNHDATGSYMFFDQYDVEKRNHVKLVLADEGIPLSTQWSQRAYPYPIQIAQFGLSHYSKWAALTQKRTHTPGTLTSPEAVTDVDLLDSKDPHFVRSLHLSVDDRPTVYRFSVGASSESLLAFHARAADSKLIHSRWRYFVLSGEDWHEGSYVKLRVLRAASNPSSWRELVYACGNASPLPNQNQHYSISTDRRTATFWMPLFVNASRSKRSSVSIELARDLLRDLQKAFGQSFWRFEKTSTHSLNGDNDGLIHVELVELYAGAHGPDGGGLIRLMRLGRPSSTESPGLTEILFHTSRFISAAKWFLRNQGSDGGWHIPVARQFRERPTIEPGWVSAMGQGQGISLLVRVYNYTKDMTYLKSAQRALDPFDRGIAQGGVLSYFLEQPTFPWFEEYPTRPGSHVLNGMIYSLIGLYDLSQVSPLPEVRKRSIQLWHSGLNSLSTLLPLFDSGSGSFYDLRHVTPATGDIKTSRIIPESSLEGRLIHRGPNRARWSYHALHIRQLRLLASIDNDHAVQWSDTASRWTAYMNGTRSPHN</sequence>
<dbReference type="PANTHER" id="PTHR13174">
    <property type="entry name" value="D-GLUCURONYL C5-EPIMERASE"/>
    <property type="match status" value="1"/>
</dbReference>
<feature type="transmembrane region" description="Helical" evidence="1">
    <location>
        <begin position="21"/>
        <end position="38"/>
    </location>
</feature>
<comment type="caution">
    <text evidence="3">The sequence shown here is derived from an EMBL/GenBank/DDBJ whole genome shotgun (WGS) entry which is preliminary data.</text>
</comment>
<name>A0A8T1M272_CLOSI</name>
<dbReference type="PANTHER" id="PTHR13174:SF3">
    <property type="entry name" value="D-GLUCURONYL C5-EPIMERASE"/>
    <property type="match status" value="1"/>
</dbReference>
<dbReference type="GO" id="GO:0015012">
    <property type="term" value="P:heparan sulfate proteoglycan biosynthetic process"/>
    <property type="evidence" value="ECO:0007669"/>
    <property type="project" value="InterPro"/>
</dbReference>
<dbReference type="AlphaFoldDB" id="A0A8T1M272"/>
<organism evidence="3 4">
    <name type="scientific">Clonorchis sinensis</name>
    <name type="common">Chinese liver fluke</name>
    <dbReference type="NCBI Taxonomy" id="79923"/>
    <lineage>
        <taxon>Eukaryota</taxon>
        <taxon>Metazoa</taxon>
        <taxon>Spiralia</taxon>
        <taxon>Lophotrochozoa</taxon>
        <taxon>Platyhelminthes</taxon>
        <taxon>Trematoda</taxon>
        <taxon>Digenea</taxon>
        <taxon>Opisthorchiida</taxon>
        <taxon>Opisthorchiata</taxon>
        <taxon>Opisthorchiidae</taxon>
        <taxon>Clonorchis</taxon>
    </lineage>
</organism>
<keyword evidence="1" id="KW-0812">Transmembrane</keyword>
<evidence type="ECO:0000313" key="3">
    <source>
        <dbReference type="EMBL" id="KAG5443293.1"/>
    </source>
</evidence>
<evidence type="ECO:0000313" key="4">
    <source>
        <dbReference type="Proteomes" id="UP000286415"/>
    </source>
</evidence>
<dbReference type="InterPro" id="IPR010598">
    <property type="entry name" value="C5-epim_C"/>
</dbReference>
<gene>
    <name evidence="3" type="ORF">CSKR_106270</name>
</gene>
<protein>
    <submittedName>
        <fullName evidence="3">D-glucuronyl C5-epimerase</fullName>
    </submittedName>
</protein>
<dbReference type="GO" id="GO:0005794">
    <property type="term" value="C:Golgi apparatus"/>
    <property type="evidence" value="ECO:0007669"/>
    <property type="project" value="TreeGrafter"/>
</dbReference>
<dbReference type="Pfam" id="PF06662">
    <property type="entry name" value="C5-epim_C"/>
    <property type="match status" value="2"/>
</dbReference>
<dbReference type="GO" id="GO:0047464">
    <property type="term" value="F:heparosan-N-sulfate-glucuronate 5-epimerase activity"/>
    <property type="evidence" value="ECO:0007669"/>
    <property type="project" value="UniProtKB-EC"/>
</dbReference>
<keyword evidence="1" id="KW-0472">Membrane</keyword>
<feature type="non-terminal residue" evidence="3">
    <location>
        <position position="1"/>
    </location>
</feature>
<reference evidence="3 4" key="2">
    <citation type="journal article" date="2021" name="Genomics">
        <title>High-quality reference genome for Clonorchis sinensis.</title>
        <authorList>
            <person name="Young N.D."/>
            <person name="Stroehlein A.J."/>
            <person name="Kinkar L."/>
            <person name="Wang T."/>
            <person name="Sohn W.M."/>
            <person name="Chang B.C.H."/>
            <person name="Kaur P."/>
            <person name="Weisz D."/>
            <person name="Dudchenko O."/>
            <person name="Aiden E.L."/>
            <person name="Korhonen P.K."/>
            <person name="Gasser R.B."/>
        </authorList>
    </citation>
    <scope>NUCLEOTIDE SEQUENCE [LARGE SCALE GENOMIC DNA]</scope>
    <source>
        <strain evidence="3">Cs-k2</strain>
    </source>
</reference>
<feature type="domain" description="D-glucuronyl C5-epimerase C-terminal" evidence="2">
    <location>
        <begin position="636"/>
        <end position="678"/>
    </location>
</feature>
<dbReference type="EMBL" id="NIRI02000056">
    <property type="protein sequence ID" value="KAG5443293.1"/>
    <property type="molecule type" value="Genomic_DNA"/>
</dbReference>
<proteinExistence type="predicted"/>
<dbReference type="InterPro" id="IPR039721">
    <property type="entry name" value="C5-epimerase"/>
</dbReference>
<evidence type="ECO:0000256" key="1">
    <source>
        <dbReference type="SAM" id="Phobius"/>
    </source>
</evidence>